<accession>A0ABP7Q9N0</accession>
<dbReference type="RefSeq" id="WP_259096199.1">
    <property type="nucleotide sequence ID" value="NZ_BAAAZC010000024.1"/>
</dbReference>
<gene>
    <name evidence="1" type="ORF">GCM10022210_32130</name>
</gene>
<protein>
    <recommendedName>
        <fullName evidence="3">DUF4177 domain-containing protein</fullName>
    </recommendedName>
</protein>
<organism evidence="1 2">
    <name type="scientific">Mucilaginibacter dorajii</name>
    <dbReference type="NCBI Taxonomy" id="692994"/>
    <lineage>
        <taxon>Bacteria</taxon>
        <taxon>Pseudomonadati</taxon>
        <taxon>Bacteroidota</taxon>
        <taxon>Sphingobacteriia</taxon>
        <taxon>Sphingobacteriales</taxon>
        <taxon>Sphingobacteriaceae</taxon>
        <taxon>Mucilaginibacter</taxon>
    </lineage>
</organism>
<evidence type="ECO:0008006" key="3">
    <source>
        <dbReference type="Google" id="ProtNLM"/>
    </source>
</evidence>
<reference evidence="2" key="1">
    <citation type="journal article" date="2019" name="Int. J. Syst. Evol. Microbiol.">
        <title>The Global Catalogue of Microorganisms (GCM) 10K type strain sequencing project: providing services to taxonomists for standard genome sequencing and annotation.</title>
        <authorList>
            <consortium name="The Broad Institute Genomics Platform"/>
            <consortium name="The Broad Institute Genome Sequencing Center for Infectious Disease"/>
            <person name="Wu L."/>
            <person name="Ma J."/>
        </authorList>
    </citation>
    <scope>NUCLEOTIDE SEQUENCE [LARGE SCALE GENOMIC DNA]</scope>
    <source>
        <strain evidence="2">JCM 16601</strain>
    </source>
</reference>
<dbReference type="EMBL" id="BAAAZC010000024">
    <property type="protein sequence ID" value="GAA3978693.1"/>
    <property type="molecule type" value="Genomic_DNA"/>
</dbReference>
<name>A0ABP7Q9N0_9SPHI</name>
<keyword evidence="2" id="KW-1185">Reference proteome</keyword>
<comment type="caution">
    <text evidence="1">The sequence shown here is derived from an EMBL/GenBank/DDBJ whole genome shotgun (WGS) entry which is preliminary data.</text>
</comment>
<proteinExistence type="predicted"/>
<evidence type="ECO:0000313" key="1">
    <source>
        <dbReference type="EMBL" id="GAA3978693.1"/>
    </source>
</evidence>
<sequence>MEPNTTLQNQPVLQYCMLIIEGRFLSSKKKVYVDFGDQNDEIIPSNYAVITETAKVRDFVTIIDALNYMASIGWEVVHLTPFETDQDGGTFENFRYLMKRSR</sequence>
<dbReference type="Proteomes" id="UP001500742">
    <property type="component" value="Unassembled WGS sequence"/>
</dbReference>
<evidence type="ECO:0000313" key="2">
    <source>
        <dbReference type="Proteomes" id="UP001500742"/>
    </source>
</evidence>